<dbReference type="KEGG" id="clup:CLUP02_14492"/>
<dbReference type="Proteomes" id="UP000830671">
    <property type="component" value="Chromosome 7"/>
</dbReference>
<dbReference type="AlphaFoldDB" id="A0A9Q8T4N6"/>
<name>A0A9Q8T4N6_9PEZI</name>
<dbReference type="GeneID" id="73348430"/>
<proteinExistence type="predicted"/>
<protein>
    <submittedName>
        <fullName evidence="1">Uncharacterized protein</fullName>
    </submittedName>
</protein>
<sequence>MNFLTLCLLILMRVYYAVIRWLRHIPIASNGIQNPRLKAYIGSIYLGEVRQRNLPPSLGYDYKPLSTTLHRDMRPGLLPYYSSDVLTHERNFDPELMSTGHESSTILLF</sequence>
<organism evidence="1 2">
    <name type="scientific">Colletotrichum lupini</name>
    <dbReference type="NCBI Taxonomy" id="145971"/>
    <lineage>
        <taxon>Eukaryota</taxon>
        <taxon>Fungi</taxon>
        <taxon>Dikarya</taxon>
        <taxon>Ascomycota</taxon>
        <taxon>Pezizomycotina</taxon>
        <taxon>Sordariomycetes</taxon>
        <taxon>Hypocreomycetidae</taxon>
        <taxon>Glomerellales</taxon>
        <taxon>Glomerellaceae</taxon>
        <taxon>Colletotrichum</taxon>
        <taxon>Colletotrichum acutatum species complex</taxon>
    </lineage>
</organism>
<keyword evidence="2" id="KW-1185">Reference proteome</keyword>
<dbReference type="RefSeq" id="XP_049150566.1">
    <property type="nucleotide sequence ID" value="XM_049293420.1"/>
</dbReference>
<reference evidence="1" key="1">
    <citation type="journal article" date="2021" name="Mol. Plant Microbe Interact.">
        <title>Complete Genome Sequence of the Plant-Pathogenic Fungus Colletotrichum lupini.</title>
        <authorList>
            <person name="Baroncelli R."/>
            <person name="Pensec F."/>
            <person name="Da Lio D."/>
            <person name="Boufleur T."/>
            <person name="Vicente I."/>
            <person name="Sarrocco S."/>
            <person name="Picot A."/>
            <person name="Baraldi E."/>
            <person name="Sukno S."/>
            <person name="Thon M."/>
            <person name="Le Floch G."/>
        </authorList>
    </citation>
    <scope>NUCLEOTIDE SEQUENCE</scope>
    <source>
        <strain evidence="1">IMI 504893</strain>
    </source>
</reference>
<gene>
    <name evidence="1" type="ORF">CLUP02_14492</name>
</gene>
<evidence type="ECO:0000313" key="1">
    <source>
        <dbReference type="EMBL" id="UQC88965.1"/>
    </source>
</evidence>
<accession>A0A9Q8T4N6</accession>
<dbReference type="EMBL" id="CP019479">
    <property type="protein sequence ID" value="UQC88965.1"/>
    <property type="molecule type" value="Genomic_DNA"/>
</dbReference>
<evidence type="ECO:0000313" key="2">
    <source>
        <dbReference type="Proteomes" id="UP000830671"/>
    </source>
</evidence>